<dbReference type="GO" id="GO:0005634">
    <property type="term" value="C:nucleus"/>
    <property type="evidence" value="ECO:0007669"/>
    <property type="project" value="TreeGrafter"/>
</dbReference>
<dbReference type="Pfam" id="PF00035">
    <property type="entry name" value="dsrm"/>
    <property type="match status" value="1"/>
</dbReference>
<dbReference type="Gene3D" id="3.30.160.20">
    <property type="match status" value="2"/>
</dbReference>
<dbReference type="SUPFAM" id="SSF54768">
    <property type="entry name" value="dsRNA-binding domain-like"/>
    <property type="match status" value="2"/>
</dbReference>
<evidence type="ECO:0000259" key="4">
    <source>
        <dbReference type="PROSITE" id="PS50137"/>
    </source>
</evidence>
<protein>
    <submittedName>
        <fullName evidence="5">Interferon-inducible double-stranded RNA-dependent protein kinase activator A</fullName>
    </submittedName>
</protein>
<feature type="compositionally biased region" description="Basic residues" evidence="3">
    <location>
        <begin position="251"/>
        <end position="269"/>
    </location>
</feature>
<dbReference type="GO" id="GO:0030422">
    <property type="term" value="P:siRNA processing"/>
    <property type="evidence" value="ECO:0007669"/>
    <property type="project" value="TreeGrafter"/>
</dbReference>
<dbReference type="EMBL" id="LWCA01000721">
    <property type="protein sequence ID" value="OAF67210.1"/>
    <property type="molecule type" value="Genomic_DNA"/>
</dbReference>
<dbReference type="PANTHER" id="PTHR46205">
    <property type="entry name" value="LOQUACIOUS, ISOFORM B"/>
    <property type="match status" value="1"/>
</dbReference>
<evidence type="ECO:0000256" key="2">
    <source>
        <dbReference type="PROSITE-ProRule" id="PRU00266"/>
    </source>
</evidence>
<dbReference type="GO" id="GO:0003725">
    <property type="term" value="F:double-stranded RNA binding"/>
    <property type="evidence" value="ECO:0007669"/>
    <property type="project" value="TreeGrafter"/>
</dbReference>
<dbReference type="SMART" id="SM00358">
    <property type="entry name" value="DSRM"/>
    <property type="match status" value="2"/>
</dbReference>
<dbReference type="GO" id="GO:0070578">
    <property type="term" value="C:RISC-loading complex"/>
    <property type="evidence" value="ECO:0007669"/>
    <property type="project" value="TreeGrafter"/>
</dbReference>
<name>A0A177AZB7_9BILA</name>
<dbReference type="InterPro" id="IPR014720">
    <property type="entry name" value="dsRBD_dom"/>
</dbReference>
<dbReference type="GO" id="GO:0035197">
    <property type="term" value="F:siRNA binding"/>
    <property type="evidence" value="ECO:0007669"/>
    <property type="project" value="TreeGrafter"/>
</dbReference>
<keyword evidence="5" id="KW-0418">Kinase</keyword>
<dbReference type="AlphaFoldDB" id="A0A177AZB7"/>
<dbReference type="GO" id="GO:0016442">
    <property type="term" value="C:RISC complex"/>
    <property type="evidence" value="ECO:0007669"/>
    <property type="project" value="TreeGrafter"/>
</dbReference>
<evidence type="ECO:0000313" key="5">
    <source>
        <dbReference type="EMBL" id="OAF67210.1"/>
    </source>
</evidence>
<dbReference type="PANTHER" id="PTHR46205:SF3">
    <property type="entry name" value="LOQUACIOUS, ISOFORM B"/>
    <property type="match status" value="1"/>
</dbReference>
<dbReference type="OrthoDB" id="10056847at2759"/>
<reference evidence="5 6" key="1">
    <citation type="submission" date="2016-04" db="EMBL/GenBank/DDBJ databases">
        <title>The genome of Intoshia linei affirms orthonectids as highly simplified spiralians.</title>
        <authorList>
            <person name="Mikhailov K.V."/>
            <person name="Slusarev G.S."/>
            <person name="Nikitin M.A."/>
            <person name="Logacheva M.D."/>
            <person name="Penin A."/>
            <person name="Aleoshin V."/>
            <person name="Panchin Y.V."/>
        </authorList>
    </citation>
    <scope>NUCLEOTIDE SEQUENCE [LARGE SCALE GENOMIC DNA]</scope>
    <source>
        <strain evidence="5">Intl2013</strain>
        <tissue evidence="5">Whole animal</tissue>
    </source>
</reference>
<dbReference type="GO" id="GO:0016301">
    <property type="term" value="F:kinase activity"/>
    <property type="evidence" value="ECO:0007669"/>
    <property type="project" value="UniProtKB-KW"/>
</dbReference>
<dbReference type="Proteomes" id="UP000078046">
    <property type="component" value="Unassembled WGS sequence"/>
</dbReference>
<evidence type="ECO:0000313" key="6">
    <source>
        <dbReference type="Proteomes" id="UP000078046"/>
    </source>
</evidence>
<feature type="domain" description="DRBM" evidence="4">
    <location>
        <begin position="367"/>
        <end position="434"/>
    </location>
</feature>
<dbReference type="GO" id="GO:0070920">
    <property type="term" value="P:regulation of regulatory ncRNA processing"/>
    <property type="evidence" value="ECO:0007669"/>
    <property type="project" value="TreeGrafter"/>
</dbReference>
<proteinExistence type="predicted"/>
<keyword evidence="1 2" id="KW-0694">RNA-binding</keyword>
<dbReference type="GO" id="GO:0005737">
    <property type="term" value="C:cytoplasm"/>
    <property type="evidence" value="ECO:0007669"/>
    <property type="project" value="TreeGrafter"/>
</dbReference>
<evidence type="ECO:0000256" key="3">
    <source>
        <dbReference type="SAM" id="MobiDB-lite"/>
    </source>
</evidence>
<keyword evidence="5" id="KW-0808">Transferase</keyword>
<gene>
    <name evidence="5" type="ORF">A3Q56_05068</name>
</gene>
<feature type="region of interest" description="Disordered" evidence="3">
    <location>
        <begin position="251"/>
        <end position="276"/>
    </location>
</feature>
<comment type="caution">
    <text evidence="5">The sequence shown here is derived from an EMBL/GenBank/DDBJ whole genome shotgun (WGS) entry which is preliminary data.</text>
</comment>
<keyword evidence="6" id="KW-1185">Reference proteome</keyword>
<accession>A0A177AZB7</accession>
<dbReference type="InterPro" id="IPR051247">
    <property type="entry name" value="RLC_Component"/>
</dbReference>
<organism evidence="5 6">
    <name type="scientific">Intoshia linei</name>
    <dbReference type="NCBI Taxonomy" id="1819745"/>
    <lineage>
        <taxon>Eukaryota</taxon>
        <taxon>Metazoa</taxon>
        <taxon>Spiralia</taxon>
        <taxon>Lophotrochozoa</taxon>
        <taxon>Mesozoa</taxon>
        <taxon>Orthonectida</taxon>
        <taxon>Rhopaluridae</taxon>
        <taxon>Intoshia</taxon>
    </lineage>
</organism>
<dbReference type="PROSITE" id="PS50137">
    <property type="entry name" value="DS_RBD"/>
    <property type="match status" value="1"/>
</dbReference>
<sequence length="696" mass="79322">MKNPMSNSTKLTFHNELKENIYEKYTGLNNSQLSYIFNENENQMKRNVNLPKNNTLHINNDIAKDSNSIQMCNNKEELIEKLGQYTYLSSKYSKLAHEITQKLIALIKDVPLIPSINDITFSISEHCLDPFHNSFNSNVPNISSNLTYTCNLDNIDAISPVNSDDVYPNSNINLIDDELNSKCNIIDKSYGIVNTDIILPLKKRICIEDNVKHINKRHIFMHKSELDDIDHVAPSKSITNIETRKNNTKIKKTTTRKNKQKDTKRKRKSVPILKSNSDNIKSRLRTSLKKVKNNIVKKVAKKIPRKPKKKSTCSNYEGYNVASSDLSQDMLNDSLFKLSSISINDLPKKTEAYKDADETFNLTDCENPFIEISAYAAKNKFIIEYIEVDRNGAPHAPIFKYHLNCGDMVGVGSGTTKKLAKRNAALSVLNYVNGLTKSIISVNDHAKFICDNNGKILTDNPVGKLNKMCAARLWPFATYDFGMISESPPVFVCSAKLIIDEVKIETCSKSSSKKMAKRKGAEKLYNKIKNNKTISNISYANTEIMQDLTELSDSNDDQCRKRTTSNKDEMFDIQLNGIHCVGKYIQQLQQMEDFTDDDLEDPETNYNCNVMKHENQNCLAKCQQFEILLNNIANEQNLNCEYSFFTSDKAYISIIHIHNEISIAHHGISFISQLQSKEICFRKTLKSLKNIYFCTL</sequence>
<evidence type="ECO:0000256" key="1">
    <source>
        <dbReference type="ARBA" id="ARBA00022884"/>
    </source>
</evidence>